<dbReference type="Pfam" id="PF09898">
    <property type="entry name" value="DUF2125"/>
    <property type="match status" value="1"/>
</dbReference>
<evidence type="ECO:0000313" key="3">
    <source>
        <dbReference type="Proteomes" id="UP001255416"/>
    </source>
</evidence>
<gene>
    <name evidence="2" type="ORF">QO231_09665</name>
</gene>
<keyword evidence="3" id="KW-1185">Reference proteome</keyword>
<feature type="signal peptide" evidence="1">
    <location>
        <begin position="1"/>
        <end position="24"/>
    </location>
</feature>
<evidence type="ECO:0000313" key="2">
    <source>
        <dbReference type="EMBL" id="MDU9004118.1"/>
    </source>
</evidence>
<dbReference type="RefSeq" id="WP_316775555.1">
    <property type="nucleotide sequence ID" value="NZ_JASMWN010000006.1"/>
</dbReference>
<organism evidence="2 3">
    <name type="scientific">Sedimentitalea todarodis</name>
    <dbReference type="NCBI Taxonomy" id="1631240"/>
    <lineage>
        <taxon>Bacteria</taxon>
        <taxon>Pseudomonadati</taxon>
        <taxon>Pseudomonadota</taxon>
        <taxon>Alphaproteobacteria</taxon>
        <taxon>Rhodobacterales</taxon>
        <taxon>Paracoccaceae</taxon>
        <taxon>Sedimentitalea</taxon>
    </lineage>
</organism>
<dbReference type="InterPro" id="IPR018666">
    <property type="entry name" value="DUF2125"/>
</dbReference>
<keyword evidence="1" id="KW-0732">Signal</keyword>
<feature type="chain" id="PRO_5046002072" evidence="1">
    <location>
        <begin position="25"/>
        <end position="508"/>
    </location>
</feature>
<evidence type="ECO:0000256" key="1">
    <source>
        <dbReference type="SAM" id="SignalP"/>
    </source>
</evidence>
<sequence>MTARFTRGLGAAVVYVLVSQAANADMMAGDVWKDWQDYLASNGYSVTGDEQSTGGSLTISDVLISMPIPDTEGSFAITMDNLTFTENGDGTVDIAMPDTIPLSFDARAEGEEPVSGVLNIAQSDTAMTASGSPGDVTYVYASQRVSMELASLTVNNEPMPASMLQMLVTMDKVESMNRLLTGDLRSFSQQMSADTLTYDIAFDDPNSEDMGSVKGAMQDIRTDSTGAMPLEMDPADFNATLEAGFAVDATLSYSAGNANILGVGDGETFAFDSSSQGGKLVVKMDENHIAYDVKQEQTSITMKGGELPVPVEIAAALSAFNFSMPIQKSDDDQDFAFGLNLSEFTMSDVLWSMIDPAAQLPRDPATVVLDAVGKGRMLFNLLDPEEAALIDQSGTPPAEISALTINKLLVSLVGASLSGTGDFTFDNTDTTTMDGFPKPTGYLDLKLVGANALLDKLSSMGLIADEEAMGARMMMGLLAVPGDEPDTLNSKIEINDQGHIMANGQRIQ</sequence>
<protein>
    <submittedName>
        <fullName evidence="2">DUF2125 domain-containing protein</fullName>
    </submittedName>
</protein>
<reference evidence="3" key="1">
    <citation type="submission" date="2023-05" db="EMBL/GenBank/DDBJ databases">
        <title>Sedimentitalea sp. nov. JM2-8.</title>
        <authorList>
            <person name="Huang J."/>
        </authorList>
    </citation>
    <scope>NUCLEOTIDE SEQUENCE [LARGE SCALE GENOMIC DNA]</scope>
    <source>
        <strain evidence="3">KHS03</strain>
    </source>
</reference>
<dbReference type="Proteomes" id="UP001255416">
    <property type="component" value="Unassembled WGS sequence"/>
</dbReference>
<proteinExistence type="predicted"/>
<name>A0ABU3VD69_9RHOB</name>
<accession>A0ABU3VD69</accession>
<comment type="caution">
    <text evidence="2">The sequence shown here is derived from an EMBL/GenBank/DDBJ whole genome shotgun (WGS) entry which is preliminary data.</text>
</comment>
<dbReference type="EMBL" id="JASMWN010000006">
    <property type="protein sequence ID" value="MDU9004118.1"/>
    <property type="molecule type" value="Genomic_DNA"/>
</dbReference>